<reference evidence="5 6" key="1">
    <citation type="journal article" date="2015" name="Genome Announc.">
        <title>Expanding the biotechnology potential of lactobacilli through comparative genomics of 213 strains and associated genera.</title>
        <authorList>
            <person name="Sun Z."/>
            <person name="Harris H.M."/>
            <person name="McCann A."/>
            <person name="Guo C."/>
            <person name="Argimon S."/>
            <person name="Zhang W."/>
            <person name="Yang X."/>
            <person name="Jeffery I.B."/>
            <person name="Cooney J.C."/>
            <person name="Kagawa T.F."/>
            <person name="Liu W."/>
            <person name="Song Y."/>
            <person name="Salvetti E."/>
            <person name="Wrobel A."/>
            <person name="Rasinkangas P."/>
            <person name="Parkhill J."/>
            <person name="Rea M.C."/>
            <person name="O'Sullivan O."/>
            <person name="Ritari J."/>
            <person name="Douillard F.P."/>
            <person name="Paul Ross R."/>
            <person name="Yang R."/>
            <person name="Briner A.E."/>
            <person name="Felis G.E."/>
            <person name="de Vos W.M."/>
            <person name="Barrangou R."/>
            <person name="Klaenhammer T.R."/>
            <person name="Caufield P.W."/>
            <person name="Cui Y."/>
            <person name="Zhang H."/>
            <person name="O'Toole P.W."/>
        </authorList>
    </citation>
    <scope>NUCLEOTIDE SEQUENCE [LARGE SCALE GENOMIC DNA]</scope>
    <source>
        <strain evidence="5 6">DSM 20001</strain>
    </source>
</reference>
<dbReference type="AlphaFoldDB" id="A0A0R1F611"/>
<dbReference type="InterPro" id="IPR050832">
    <property type="entry name" value="Bact_Acetyltransf"/>
</dbReference>
<organism evidence="5 6">
    <name type="scientific">Loigolactobacillus coryniformis subsp. coryniformis KCTC 3167 = DSM 20001</name>
    <dbReference type="NCBI Taxonomy" id="913848"/>
    <lineage>
        <taxon>Bacteria</taxon>
        <taxon>Bacillati</taxon>
        <taxon>Bacillota</taxon>
        <taxon>Bacilli</taxon>
        <taxon>Lactobacillales</taxon>
        <taxon>Lactobacillaceae</taxon>
        <taxon>Loigolactobacillus</taxon>
    </lineage>
</organism>
<dbReference type="InterPro" id="IPR016181">
    <property type="entry name" value="Acyl_CoA_acyltransferase"/>
</dbReference>
<dbReference type="Pfam" id="PF00583">
    <property type="entry name" value="Acetyltransf_1"/>
    <property type="match status" value="1"/>
</dbReference>
<evidence type="ECO:0000313" key="5">
    <source>
        <dbReference type="EMBL" id="KRK15089.1"/>
    </source>
</evidence>
<evidence type="ECO:0000313" key="6">
    <source>
        <dbReference type="Proteomes" id="UP000051181"/>
    </source>
</evidence>
<dbReference type="NCBIfam" id="TIGR01575">
    <property type="entry name" value="rimI"/>
    <property type="match status" value="1"/>
</dbReference>
<dbReference type="InterPro" id="IPR006464">
    <property type="entry name" value="AcTrfase_RimI/Ard1"/>
</dbReference>
<dbReference type="Proteomes" id="UP000051181">
    <property type="component" value="Unassembled WGS sequence"/>
</dbReference>
<sequence length="172" mass="19876">MIDYYWPDKKELTQRAARLGTWCYQVSAASYPNGAPWSEGTFRANLTAPHQYYLFAVVAGQLVGFISYTAIFDEVEITNVVVAPQYQRQHVAWQLWQILLQAQTQPVYFYLEVRASNLPAQKLYKKLGFTVINRRRTYYTAPVEDALIMALEWKESNNDGEQVAATRVNFSF</sequence>
<dbReference type="PATRIC" id="fig|913848.6.peg.1951"/>
<dbReference type="eggNOG" id="COG0456">
    <property type="taxonomic scope" value="Bacteria"/>
</dbReference>
<keyword evidence="1 5" id="KW-0808">Transferase</keyword>
<evidence type="ECO:0000259" key="4">
    <source>
        <dbReference type="PROSITE" id="PS51186"/>
    </source>
</evidence>
<keyword evidence="3" id="KW-1133">Transmembrane helix</keyword>
<feature type="transmembrane region" description="Helical" evidence="3">
    <location>
        <begin position="52"/>
        <end position="71"/>
    </location>
</feature>
<dbReference type="GeneID" id="65916750"/>
<keyword evidence="3" id="KW-0472">Membrane</keyword>
<dbReference type="RefSeq" id="WP_010009842.1">
    <property type="nucleotide sequence ID" value="NZ_AZCN01000057.1"/>
</dbReference>
<proteinExistence type="predicted"/>
<name>A0A0R1F611_9LACO</name>
<keyword evidence="3" id="KW-0812">Transmembrane</keyword>
<dbReference type="CDD" id="cd04301">
    <property type="entry name" value="NAT_SF"/>
    <property type="match status" value="1"/>
</dbReference>
<dbReference type="PANTHER" id="PTHR43877">
    <property type="entry name" value="AMINOALKYLPHOSPHONATE N-ACETYLTRANSFERASE-RELATED-RELATED"/>
    <property type="match status" value="1"/>
</dbReference>
<dbReference type="PANTHER" id="PTHR43877:SF2">
    <property type="entry name" value="AMINOALKYLPHOSPHONATE N-ACETYLTRANSFERASE-RELATED"/>
    <property type="match status" value="1"/>
</dbReference>
<dbReference type="SUPFAM" id="SSF55729">
    <property type="entry name" value="Acyl-CoA N-acyltransferases (Nat)"/>
    <property type="match status" value="1"/>
</dbReference>
<dbReference type="PROSITE" id="PS51186">
    <property type="entry name" value="GNAT"/>
    <property type="match status" value="1"/>
</dbReference>
<dbReference type="Gene3D" id="3.40.630.30">
    <property type="match status" value="1"/>
</dbReference>
<comment type="caution">
    <text evidence="5">The sequence shown here is derived from an EMBL/GenBank/DDBJ whole genome shotgun (WGS) entry which is preliminary data.</text>
</comment>
<accession>A0A0R1F611</accession>
<evidence type="ECO:0000256" key="2">
    <source>
        <dbReference type="ARBA" id="ARBA00023315"/>
    </source>
</evidence>
<dbReference type="GO" id="GO:0008080">
    <property type="term" value="F:N-acetyltransferase activity"/>
    <property type="evidence" value="ECO:0007669"/>
    <property type="project" value="InterPro"/>
</dbReference>
<dbReference type="InterPro" id="IPR000182">
    <property type="entry name" value="GNAT_dom"/>
</dbReference>
<gene>
    <name evidence="5" type="ORF">FD22_GL001910</name>
</gene>
<feature type="domain" description="N-acetyltransferase" evidence="4">
    <location>
        <begin position="7"/>
        <end position="154"/>
    </location>
</feature>
<dbReference type="EMBL" id="AZCN01000057">
    <property type="protein sequence ID" value="KRK15089.1"/>
    <property type="molecule type" value="Genomic_DNA"/>
</dbReference>
<evidence type="ECO:0000256" key="3">
    <source>
        <dbReference type="SAM" id="Phobius"/>
    </source>
</evidence>
<protein>
    <submittedName>
        <fullName evidence="5">Ribosomal-protein-alanine N-acetyltransferase</fullName>
    </submittedName>
</protein>
<keyword evidence="2" id="KW-0012">Acyltransferase</keyword>
<evidence type="ECO:0000256" key="1">
    <source>
        <dbReference type="ARBA" id="ARBA00022679"/>
    </source>
</evidence>